<protein>
    <submittedName>
        <fullName evidence="1">Uncharacterized protein</fullName>
    </submittedName>
</protein>
<evidence type="ECO:0000313" key="2">
    <source>
        <dbReference type="Proteomes" id="UP000002630"/>
    </source>
</evidence>
<reference evidence="1 2" key="1">
    <citation type="journal article" date="2010" name="Nature">
        <title>The Ectocarpus genome and the independent evolution of multicellularity in brown algae.</title>
        <authorList>
            <person name="Cock J.M."/>
            <person name="Sterck L."/>
            <person name="Rouze P."/>
            <person name="Scornet D."/>
            <person name="Allen A.E."/>
            <person name="Amoutzias G."/>
            <person name="Anthouard V."/>
            <person name="Artiguenave F."/>
            <person name="Aury J.M."/>
            <person name="Badger J.H."/>
            <person name="Beszteri B."/>
            <person name="Billiau K."/>
            <person name="Bonnet E."/>
            <person name="Bothwell J.H."/>
            <person name="Bowler C."/>
            <person name="Boyen C."/>
            <person name="Brownlee C."/>
            <person name="Carrano C.J."/>
            <person name="Charrier B."/>
            <person name="Cho G.Y."/>
            <person name="Coelho S.M."/>
            <person name="Collen J."/>
            <person name="Corre E."/>
            <person name="Da Silva C."/>
            <person name="Delage L."/>
            <person name="Delaroque N."/>
            <person name="Dittami S.M."/>
            <person name="Doulbeau S."/>
            <person name="Elias M."/>
            <person name="Farnham G."/>
            <person name="Gachon C.M."/>
            <person name="Gschloessl B."/>
            <person name="Heesch S."/>
            <person name="Jabbari K."/>
            <person name="Jubin C."/>
            <person name="Kawai H."/>
            <person name="Kimura K."/>
            <person name="Kloareg B."/>
            <person name="Kupper F.C."/>
            <person name="Lang D."/>
            <person name="Le Bail A."/>
            <person name="Leblanc C."/>
            <person name="Lerouge P."/>
            <person name="Lohr M."/>
            <person name="Lopez P.J."/>
            <person name="Martens C."/>
            <person name="Maumus F."/>
            <person name="Michel G."/>
            <person name="Miranda-Saavedra D."/>
            <person name="Morales J."/>
            <person name="Moreau H."/>
            <person name="Motomura T."/>
            <person name="Nagasato C."/>
            <person name="Napoli C.A."/>
            <person name="Nelson D.R."/>
            <person name="Nyvall-Collen P."/>
            <person name="Peters A.F."/>
            <person name="Pommier C."/>
            <person name="Potin P."/>
            <person name="Poulain J."/>
            <person name="Quesneville H."/>
            <person name="Read B."/>
            <person name="Rensing S.A."/>
            <person name="Ritter A."/>
            <person name="Rousvoal S."/>
            <person name="Samanta M."/>
            <person name="Samson G."/>
            <person name="Schroeder D.C."/>
            <person name="Segurens B."/>
            <person name="Strittmatter M."/>
            <person name="Tonon T."/>
            <person name="Tregear J.W."/>
            <person name="Valentin K."/>
            <person name="von Dassow P."/>
            <person name="Yamagishi T."/>
            <person name="Van de Peer Y."/>
            <person name="Wincker P."/>
        </authorList>
    </citation>
    <scope>NUCLEOTIDE SEQUENCE [LARGE SCALE GENOMIC DNA]</scope>
    <source>
        <strain evidence="2">Ec32 / CCAP1310/4</strain>
    </source>
</reference>
<dbReference type="InParanoid" id="D7G4E1"/>
<accession>D7G4E1</accession>
<gene>
    <name evidence="1" type="ORF">Esi_0557_0002</name>
</gene>
<dbReference type="Proteomes" id="UP000002630">
    <property type="component" value="Unassembled WGS sequence"/>
</dbReference>
<organism evidence="1 2">
    <name type="scientific">Ectocarpus siliculosus</name>
    <name type="common">Brown alga</name>
    <name type="synonym">Conferva siliculosa</name>
    <dbReference type="NCBI Taxonomy" id="2880"/>
    <lineage>
        <taxon>Eukaryota</taxon>
        <taxon>Sar</taxon>
        <taxon>Stramenopiles</taxon>
        <taxon>Ochrophyta</taxon>
        <taxon>PX clade</taxon>
        <taxon>Phaeophyceae</taxon>
        <taxon>Ectocarpales</taxon>
        <taxon>Ectocarpaceae</taxon>
        <taxon>Ectocarpus</taxon>
    </lineage>
</organism>
<name>D7G4E1_ECTSI</name>
<sequence>MRTAWSSRHRVWWGWSSDLSTKVCTFPTIFETLVSSLCVTFAVG</sequence>
<dbReference type="AlphaFoldDB" id="D7G4E1"/>
<evidence type="ECO:0000313" key="1">
    <source>
        <dbReference type="EMBL" id="CBJ33687.1"/>
    </source>
</evidence>
<proteinExistence type="predicted"/>
<dbReference type="EMBL" id="FN649760">
    <property type="protein sequence ID" value="CBJ33687.1"/>
    <property type="molecule type" value="Genomic_DNA"/>
</dbReference>
<keyword evidence="2" id="KW-1185">Reference proteome</keyword>